<proteinExistence type="predicted"/>
<comment type="caution">
    <text evidence="2">The sequence shown here is derived from an EMBL/GenBank/DDBJ whole genome shotgun (WGS) entry which is preliminary data.</text>
</comment>
<dbReference type="AlphaFoldDB" id="A0AAD8AB64"/>
<dbReference type="Proteomes" id="UP001233999">
    <property type="component" value="Unassembled WGS sequence"/>
</dbReference>
<organism evidence="2 3">
    <name type="scientific">Diploptera punctata</name>
    <name type="common">Pacific beetle cockroach</name>
    <dbReference type="NCBI Taxonomy" id="6984"/>
    <lineage>
        <taxon>Eukaryota</taxon>
        <taxon>Metazoa</taxon>
        <taxon>Ecdysozoa</taxon>
        <taxon>Arthropoda</taxon>
        <taxon>Hexapoda</taxon>
        <taxon>Insecta</taxon>
        <taxon>Pterygota</taxon>
        <taxon>Neoptera</taxon>
        <taxon>Polyneoptera</taxon>
        <taxon>Dictyoptera</taxon>
        <taxon>Blattodea</taxon>
        <taxon>Blaberoidea</taxon>
        <taxon>Blaberidae</taxon>
        <taxon>Diplopterinae</taxon>
        <taxon>Diploptera</taxon>
    </lineage>
</organism>
<gene>
    <name evidence="2" type="ORF">L9F63_012962</name>
</gene>
<evidence type="ECO:0000313" key="3">
    <source>
        <dbReference type="Proteomes" id="UP001233999"/>
    </source>
</evidence>
<keyword evidence="1" id="KW-1133">Transmembrane helix</keyword>
<sequence length="104" mass="12096">FETCYLVNFLFGVLSILFFAFHLFEDVLDVHSLSIHLLPGLPLVLLHSARHTRSGIPACRPERVRVRAPPAQVHLSGLPDRYIEHTFPDKRFAICNKWDRQKKY</sequence>
<reference evidence="2" key="2">
    <citation type="submission" date="2023-05" db="EMBL/GenBank/DDBJ databases">
        <authorList>
            <person name="Fouks B."/>
        </authorList>
    </citation>
    <scope>NUCLEOTIDE SEQUENCE</scope>
    <source>
        <strain evidence="2">Stay&amp;Tobe</strain>
        <tissue evidence="2">Testes</tissue>
    </source>
</reference>
<keyword evidence="1" id="KW-0812">Transmembrane</keyword>
<feature type="non-terminal residue" evidence="2">
    <location>
        <position position="104"/>
    </location>
</feature>
<protein>
    <submittedName>
        <fullName evidence="2">Uncharacterized protein</fullName>
    </submittedName>
</protein>
<dbReference type="EMBL" id="JASPKZ010002310">
    <property type="protein sequence ID" value="KAJ9595839.1"/>
    <property type="molecule type" value="Genomic_DNA"/>
</dbReference>
<accession>A0AAD8AB64</accession>
<reference evidence="2" key="1">
    <citation type="journal article" date="2023" name="IScience">
        <title>Live-bearing cockroach genome reveals convergent evolutionary mechanisms linked to viviparity in insects and beyond.</title>
        <authorList>
            <person name="Fouks B."/>
            <person name="Harrison M.C."/>
            <person name="Mikhailova A.A."/>
            <person name="Marchal E."/>
            <person name="English S."/>
            <person name="Carruthers M."/>
            <person name="Jennings E.C."/>
            <person name="Chiamaka E.L."/>
            <person name="Frigard R.A."/>
            <person name="Pippel M."/>
            <person name="Attardo G.M."/>
            <person name="Benoit J.B."/>
            <person name="Bornberg-Bauer E."/>
            <person name="Tobe S.S."/>
        </authorList>
    </citation>
    <scope>NUCLEOTIDE SEQUENCE</scope>
    <source>
        <strain evidence="2">Stay&amp;Tobe</strain>
    </source>
</reference>
<evidence type="ECO:0000256" key="1">
    <source>
        <dbReference type="SAM" id="Phobius"/>
    </source>
</evidence>
<feature type="non-terminal residue" evidence="2">
    <location>
        <position position="1"/>
    </location>
</feature>
<evidence type="ECO:0000313" key="2">
    <source>
        <dbReference type="EMBL" id="KAJ9595839.1"/>
    </source>
</evidence>
<keyword evidence="1" id="KW-0472">Membrane</keyword>
<name>A0AAD8AB64_DIPPU</name>
<keyword evidence="3" id="KW-1185">Reference proteome</keyword>
<feature type="transmembrane region" description="Helical" evidence="1">
    <location>
        <begin position="6"/>
        <end position="24"/>
    </location>
</feature>